<keyword evidence="1" id="KW-0479">Metal-binding</keyword>
<dbReference type="InterPro" id="IPR013096">
    <property type="entry name" value="Cupin_2"/>
</dbReference>
<dbReference type="InterPro" id="IPR011051">
    <property type="entry name" value="RmlC_Cupin_sf"/>
</dbReference>
<keyword evidence="4" id="KW-1185">Reference proteome</keyword>
<dbReference type="RefSeq" id="WP_072857387.1">
    <property type="nucleotide sequence ID" value="NZ_FQUE01000005.1"/>
</dbReference>
<protein>
    <submittedName>
        <fullName evidence="3">Uncharacterized conserved protein, cupin superfamily</fullName>
    </submittedName>
</protein>
<dbReference type="OrthoDB" id="1973590at2"/>
<dbReference type="PANTHER" id="PTHR35848">
    <property type="entry name" value="OXALATE-BINDING PROTEIN"/>
    <property type="match status" value="1"/>
</dbReference>
<dbReference type="InterPro" id="IPR014710">
    <property type="entry name" value="RmlC-like_jellyroll"/>
</dbReference>
<dbReference type="Pfam" id="PF07883">
    <property type="entry name" value="Cupin_2"/>
    <property type="match status" value="1"/>
</dbReference>
<sequence>MSAESDSSKYVLRAADIAAMAGLKKTHFLNSDAQRVNKSLGDVTGLTGFGFHIITVEPGQLTTEHHVHHHEDECIYILEGTALARIGDEEYSVGPGDFIGYRKGGLPHSLLNNGTDVLRCVVVGERLPHDVCDYPVQGKRMFRNAGLAWGIVDMTAIESPTAGAKS</sequence>
<gene>
    <name evidence="3" type="ORF">SAMN05444339_10519</name>
</gene>
<dbReference type="GO" id="GO:0046872">
    <property type="term" value="F:metal ion binding"/>
    <property type="evidence" value="ECO:0007669"/>
    <property type="project" value="UniProtKB-KW"/>
</dbReference>
<dbReference type="SUPFAM" id="SSF51182">
    <property type="entry name" value="RmlC-like cupins"/>
    <property type="match status" value="1"/>
</dbReference>
<dbReference type="Proteomes" id="UP000183987">
    <property type="component" value="Unassembled WGS sequence"/>
</dbReference>
<proteinExistence type="predicted"/>
<dbReference type="EMBL" id="FQUE01000005">
    <property type="protein sequence ID" value="SHF31214.1"/>
    <property type="molecule type" value="Genomic_DNA"/>
</dbReference>
<accession>A0A1M5AM50</accession>
<evidence type="ECO:0000313" key="3">
    <source>
        <dbReference type="EMBL" id="SHF31214.1"/>
    </source>
</evidence>
<dbReference type="AlphaFoldDB" id="A0A1M5AM50"/>
<dbReference type="CDD" id="cd02224">
    <property type="entry name" value="cupin_SPO2919-like"/>
    <property type="match status" value="1"/>
</dbReference>
<evidence type="ECO:0000256" key="1">
    <source>
        <dbReference type="ARBA" id="ARBA00022723"/>
    </source>
</evidence>
<dbReference type="InterPro" id="IPR051610">
    <property type="entry name" value="GPI/OXD"/>
</dbReference>
<dbReference type="Gene3D" id="2.60.120.10">
    <property type="entry name" value="Jelly Rolls"/>
    <property type="match status" value="1"/>
</dbReference>
<evidence type="ECO:0000259" key="2">
    <source>
        <dbReference type="Pfam" id="PF07883"/>
    </source>
</evidence>
<dbReference type="STRING" id="366533.SAMN05444339_10519"/>
<feature type="domain" description="Cupin type-2" evidence="2">
    <location>
        <begin position="53"/>
        <end position="123"/>
    </location>
</feature>
<organism evidence="3 4">
    <name type="scientific">Loktanella atrilutea</name>
    <dbReference type="NCBI Taxonomy" id="366533"/>
    <lineage>
        <taxon>Bacteria</taxon>
        <taxon>Pseudomonadati</taxon>
        <taxon>Pseudomonadota</taxon>
        <taxon>Alphaproteobacteria</taxon>
        <taxon>Rhodobacterales</taxon>
        <taxon>Roseobacteraceae</taxon>
        <taxon>Loktanella</taxon>
    </lineage>
</organism>
<dbReference type="PANTHER" id="PTHR35848:SF9">
    <property type="entry name" value="SLL1358 PROTEIN"/>
    <property type="match status" value="1"/>
</dbReference>
<name>A0A1M5AM50_LOKAT</name>
<evidence type="ECO:0000313" key="4">
    <source>
        <dbReference type="Proteomes" id="UP000183987"/>
    </source>
</evidence>
<reference evidence="4" key="1">
    <citation type="submission" date="2016-11" db="EMBL/GenBank/DDBJ databases">
        <authorList>
            <person name="Varghese N."/>
            <person name="Submissions S."/>
        </authorList>
    </citation>
    <scope>NUCLEOTIDE SEQUENCE [LARGE SCALE GENOMIC DNA]</scope>
    <source>
        <strain evidence="4">DSM 29326</strain>
    </source>
</reference>